<reference evidence="1 2" key="1">
    <citation type="submission" date="2020-03" db="EMBL/GenBank/DDBJ databases">
        <title>Draft genome sequence of environmentally isolated cultures.</title>
        <authorList>
            <person name="Wilson H.S."/>
            <person name="De Leon M.E."/>
        </authorList>
    </citation>
    <scope>NUCLEOTIDE SEQUENCE [LARGE SCALE GENOMIC DNA]</scope>
    <source>
        <strain evidence="1 2">HSC-31F16</strain>
    </source>
</reference>
<dbReference type="RefSeq" id="WP_166451971.1">
    <property type="nucleotide sequence ID" value="NZ_JAAOMA010000013.1"/>
</dbReference>
<evidence type="ECO:0000313" key="1">
    <source>
        <dbReference type="EMBL" id="NHR05726.1"/>
    </source>
</evidence>
<evidence type="ECO:0000313" key="2">
    <source>
        <dbReference type="Proteomes" id="UP001515641"/>
    </source>
</evidence>
<dbReference type="Proteomes" id="UP001515641">
    <property type="component" value="Unassembled WGS sequence"/>
</dbReference>
<organism evidence="1 2">
    <name type="scientific">Chromobacterium fluminis</name>
    <dbReference type="NCBI Taxonomy" id="3044269"/>
    <lineage>
        <taxon>Bacteria</taxon>
        <taxon>Pseudomonadati</taxon>
        <taxon>Pseudomonadota</taxon>
        <taxon>Betaproteobacteria</taxon>
        <taxon>Neisseriales</taxon>
        <taxon>Chromobacteriaceae</taxon>
        <taxon>Chromobacterium</taxon>
    </lineage>
</organism>
<sequence>MIAIRNSMEEYPFFDISASTFNDKRILLLHASLWKLGKQGGQIGLVIGLASCRALWLRLDAKICGDHQVQGRVIAPVGVHGFKPGKVHVFGDIFPAPASAGDDVGVNLAPAL</sequence>
<accession>A0ABX0L8N1</accession>
<proteinExistence type="predicted"/>
<keyword evidence="2" id="KW-1185">Reference proteome</keyword>
<dbReference type="EMBL" id="JAAOMA010000013">
    <property type="protein sequence ID" value="NHR05726.1"/>
    <property type="molecule type" value="Genomic_DNA"/>
</dbReference>
<comment type="caution">
    <text evidence="1">The sequence shown here is derived from an EMBL/GenBank/DDBJ whole genome shotgun (WGS) entry which is preliminary data.</text>
</comment>
<name>A0ABX0L8N1_9NEIS</name>
<gene>
    <name evidence="1" type="ORF">HA052_10995</name>
</gene>
<protein>
    <submittedName>
        <fullName evidence="1">Uncharacterized protein</fullName>
    </submittedName>
</protein>